<organism evidence="1 2">
    <name type="scientific">Thalassotalea fonticola</name>
    <dbReference type="NCBI Taxonomy" id="3065649"/>
    <lineage>
        <taxon>Bacteria</taxon>
        <taxon>Pseudomonadati</taxon>
        <taxon>Pseudomonadota</taxon>
        <taxon>Gammaproteobacteria</taxon>
        <taxon>Alteromonadales</taxon>
        <taxon>Colwelliaceae</taxon>
        <taxon>Thalassotalea</taxon>
    </lineage>
</organism>
<gene>
    <name evidence="1" type="ORF">RI844_00540</name>
</gene>
<dbReference type="Pfam" id="PF07277">
    <property type="entry name" value="SapC"/>
    <property type="match status" value="1"/>
</dbReference>
<dbReference type="InterPro" id="IPR010836">
    <property type="entry name" value="SapC"/>
</dbReference>
<dbReference type="Proteomes" id="UP001301442">
    <property type="component" value="Chromosome"/>
</dbReference>
<dbReference type="RefSeq" id="WP_348396536.1">
    <property type="nucleotide sequence ID" value="NZ_CP136600.1"/>
</dbReference>
<name>A0ABZ0GPR1_9GAMM</name>
<reference evidence="1 2" key="1">
    <citation type="submission" date="2023-09" db="EMBL/GenBank/DDBJ databases">
        <authorList>
            <person name="Qi X."/>
        </authorList>
    </citation>
    <scope>NUCLEOTIDE SEQUENCE [LARGE SCALE GENOMIC DNA]</scope>
    <source>
        <strain evidence="1 2">S1-1</strain>
    </source>
</reference>
<accession>A0ABZ0GPR1</accession>
<proteinExistence type="predicted"/>
<dbReference type="EMBL" id="CP136600">
    <property type="protein sequence ID" value="WOH37758.1"/>
    <property type="molecule type" value="Genomic_DNA"/>
</dbReference>
<evidence type="ECO:0000313" key="1">
    <source>
        <dbReference type="EMBL" id="WOH37758.1"/>
    </source>
</evidence>
<evidence type="ECO:0000313" key="2">
    <source>
        <dbReference type="Proteomes" id="UP001301442"/>
    </source>
</evidence>
<keyword evidence="2" id="KW-1185">Reference proteome</keyword>
<protein>
    <submittedName>
        <fullName evidence="1">SapC family protein</fullName>
    </submittedName>
</protein>
<sequence length="233" mass="26097">MADIQAINNKIHSNIKIKHNPALAQSANRHFVPLVVQEFAAASQDFPIVFIKDSETGQFRAIALLGLKPEENLFVSEDSWLATYKPQSLSLYPFLFSQQEGSDQGVLCFDVESDLVNEEEGDALFDSDGKQSTWLNNKAESVVKFIENNYATQGFIKMLIERDLLTAQTLNLKLENEQEYALNGLYTINEKALNELSDEQFSILRTSGALKAIYASLLSMQCIHNLASKKLAK</sequence>